<proteinExistence type="predicted"/>
<name>A0A9D3NZV0_9TELE</name>
<organism evidence="1 2">
    <name type="scientific">Hemibagrus wyckioides</name>
    <dbReference type="NCBI Taxonomy" id="337641"/>
    <lineage>
        <taxon>Eukaryota</taxon>
        <taxon>Metazoa</taxon>
        <taxon>Chordata</taxon>
        <taxon>Craniata</taxon>
        <taxon>Vertebrata</taxon>
        <taxon>Euteleostomi</taxon>
        <taxon>Actinopterygii</taxon>
        <taxon>Neopterygii</taxon>
        <taxon>Teleostei</taxon>
        <taxon>Ostariophysi</taxon>
        <taxon>Siluriformes</taxon>
        <taxon>Bagridae</taxon>
        <taxon>Hemibagrus</taxon>
    </lineage>
</organism>
<dbReference type="AlphaFoldDB" id="A0A9D3NZV0"/>
<dbReference type="Proteomes" id="UP000824219">
    <property type="component" value="Linkage Group LG06"/>
</dbReference>
<sequence>MGISGSEYLFEALDHKLYFKESTGLIFVSEKHSKQLELCEEVDIKNNIHDTDEMRVKDYVISVSYADGTVSFPFCCMPKMPDE</sequence>
<protein>
    <submittedName>
        <fullName evidence="1">Uncharacterized protein</fullName>
    </submittedName>
</protein>
<accession>A0A9D3NZV0</accession>
<evidence type="ECO:0000313" key="2">
    <source>
        <dbReference type="Proteomes" id="UP000824219"/>
    </source>
</evidence>
<comment type="caution">
    <text evidence="1">The sequence shown here is derived from an EMBL/GenBank/DDBJ whole genome shotgun (WGS) entry which is preliminary data.</text>
</comment>
<dbReference type="EMBL" id="JAHKSW010000006">
    <property type="protein sequence ID" value="KAG7331599.1"/>
    <property type="molecule type" value="Genomic_DNA"/>
</dbReference>
<keyword evidence="2" id="KW-1185">Reference proteome</keyword>
<gene>
    <name evidence="1" type="ORF">KOW79_005568</name>
</gene>
<evidence type="ECO:0000313" key="1">
    <source>
        <dbReference type="EMBL" id="KAG7331599.1"/>
    </source>
</evidence>
<reference evidence="1 2" key="1">
    <citation type="submission" date="2021-06" db="EMBL/GenBank/DDBJ databases">
        <title>Chromosome-level genome assembly of the red-tail catfish (Hemibagrus wyckioides).</title>
        <authorList>
            <person name="Shao F."/>
        </authorList>
    </citation>
    <scope>NUCLEOTIDE SEQUENCE [LARGE SCALE GENOMIC DNA]</scope>
    <source>
        <strain evidence="1">EC202008001</strain>
        <tissue evidence="1">Blood</tissue>
    </source>
</reference>